<accession>A0A371HJ09</accession>
<dbReference type="OrthoDB" id="1939413at2759"/>
<evidence type="ECO:0000313" key="1">
    <source>
        <dbReference type="EMBL" id="RDY02692.1"/>
    </source>
</evidence>
<dbReference type="EMBL" id="QJKJ01002479">
    <property type="protein sequence ID" value="RDY02692.1"/>
    <property type="molecule type" value="Genomic_DNA"/>
</dbReference>
<name>A0A371HJ09_MUCPR</name>
<dbReference type="AlphaFoldDB" id="A0A371HJ09"/>
<gene>
    <name evidence="1" type="ORF">CR513_13819</name>
</gene>
<evidence type="ECO:0000313" key="2">
    <source>
        <dbReference type="Proteomes" id="UP000257109"/>
    </source>
</evidence>
<protein>
    <submittedName>
        <fullName evidence="1">Uncharacterized protein</fullName>
    </submittedName>
</protein>
<feature type="non-terminal residue" evidence="1">
    <location>
        <position position="1"/>
    </location>
</feature>
<keyword evidence="2" id="KW-1185">Reference proteome</keyword>
<dbReference type="Proteomes" id="UP000257109">
    <property type="component" value="Unassembled WGS sequence"/>
</dbReference>
<proteinExistence type="predicted"/>
<sequence>MEDLFQGMHLLGYIVSRGPLCSTRTPSFSVTFGGPYGVSWGMKLLFSIECHPQTDYQTKTFEEGKPYKDLGSLKEDTQKGLDVALVKISNSRPNHWIYQFLSKNKSENLPNASRESYYSIQSLPKENKEKGMDSQGPMIKGRMKRLQEGVEALILWKDKKEPNNTPHLYTYFVGYMEVQKPRLCCNIALAEEQPKEPHMLLLLFNGSVLYKDLLNITSGEYSEEIRLDSHLLIGAGRKWGATQLSVKIGIRIEALQFSPLRSNHIKLFVGNFKGDRSNWNKFLERSSICVFFLLPKSMEASPSSLFLDKSILSGSKLPKEDEMGPESWL</sequence>
<reference evidence="1" key="1">
    <citation type="submission" date="2018-05" db="EMBL/GenBank/DDBJ databases">
        <title>Draft genome of Mucuna pruriens seed.</title>
        <authorList>
            <person name="Nnadi N.E."/>
            <person name="Vos R."/>
            <person name="Hasami M.H."/>
            <person name="Devisetty U.K."/>
            <person name="Aguiy J.C."/>
        </authorList>
    </citation>
    <scope>NUCLEOTIDE SEQUENCE [LARGE SCALE GENOMIC DNA]</scope>
    <source>
        <strain evidence="1">JCA_2017</strain>
    </source>
</reference>
<comment type="caution">
    <text evidence="1">The sequence shown here is derived from an EMBL/GenBank/DDBJ whole genome shotgun (WGS) entry which is preliminary data.</text>
</comment>
<organism evidence="1 2">
    <name type="scientific">Mucuna pruriens</name>
    <name type="common">Velvet bean</name>
    <name type="synonym">Dolichos pruriens</name>
    <dbReference type="NCBI Taxonomy" id="157652"/>
    <lineage>
        <taxon>Eukaryota</taxon>
        <taxon>Viridiplantae</taxon>
        <taxon>Streptophyta</taxon>
        <taxon>Embryophyta</taxon>
        <taxon>Tracheophyta</taxon>
        <taxon>Spermatophyta</taxon>
        <taxon>Magnoliopsida</taxon>
        <taxon>eudicotyledons</taxon>
        <taxon>Gunneridae</taxon>
        <taxon>Pentapetalae</taxon>
        <taxon>rosids</taxon>
        <taxon>fabids</taxon>
        <taxon>Fabales</taxon>
        <taxon>Fabaceae</taxon>
        <taxon>Papilionoideae</taxon>
        <taxon>50 kb inversion clade</taxon>
        <taxon>NPAAA clade</taxon>
        <taxon>indigoferoid/millettioid clade</taxon>
        <taxon>Phaseoleae</taxon>
        <taxon>Mucuna</taxon>
    </lineage>
</organism>